<feature type="domain" description="Folate receptor-like" evidence="5">
    <location>
        <begin position="46"/>
        <end position="177"/>
    </location>
</feature>
<keyword evidence="3" id="KW-1133">Transmembrane helix</keyword>
<feature type="chain" id="PRO_5044821825" description="Folate receptor-like domain-containing protein" evidence="4">
    <location>
        <begin position="26"/>
        <end position="295"/>
    </location>
</feature>
<comment type="caution">
    <text evidence="6">The sequence shown here is derived from an EMBL/GenBank/DDBJ whole genome shotgun (WGS) entry which is preliminary data.</text>
</comment>
<feature type="signal peptide" evidence="4">
    <location>
        <begin position="1"/>
        <end position="25"/>
    </location>
</feature>
<evidence type="ECO:0000313" key="7">
    <source>
        <dbReference type="Proteomes" id="UP001632038"/>
    </source>
</evidence>
<evidence type="ECO:0000256" key="1">
    <source>
        <dbReference type="ARBA" id="ARBA00022729"/>
    </source>
</evidence>
<keyword evidence="2" id="KW-1015">Disulfide bond</keyword>
<gene>
    <name evidence="6" type="ORF">CASFOL_035749</name>
</gene>
<keyword evidence="1 4" id="KW-0732">Signal</keyword>
<keyword evidence="3" id="KW-0472">Membrane</keyword>
<sequence>MRRFDSHCVLLLLTCIKFLFLHTYGEVCISQGGRFSPFSNDGKAPKKASKGPKDLTLCRVFRRKTCCDVTQTHPALFTVRRLAASGEASQECLHLWEHLECSICDPRVGVQRGPPRICSSFCDRVYEACATAYFSMDSKTQALLPCGPGDFVCGRASEWVSNGTDLCHASGFSVVSSDDPDGSLCYGGKGSLDYIANSWKTSTSEVSVSTREDETSAIEDFKQWIFDRPFNERVSWAVAGMVLTAGLLFVSKRKTLNQRQKLAAIQCAATARRLGTKINSAAPVVGQGSRKGIRR</sequence>
<keyword evidence="7" id="KW-1185">Reference proteome</keyword>
<dbReference type="InterPro" id="IPR053305">
    <property type="entry name" value="Folate-binding_rcpt-like"/>
</dbReference>
<feature type="transmembrane region" description="Helical" evidence="3">
    <location>
        <begin position="234"/>
        <end position="251"/>
    </location>
</feature>
<dbReference type="PANTHER" id="PTHR37390">
    <property type="entry name" value="OS02G0592500 PROTEIN"/>
    <property type="match status" value="1"/>
</dbReference>
<dbReference type="EMBL" id="JAVIJP010000066">
    <property type="protein sequence ID" value="KAL3620837.1"/>
    <property type="molecule type" value="Genomic_DNA"/>
</dbReference>
<dbReference type="InterPro" id="IPR018143">
    <property type="entry name" value="Folate_rcpt-like"/>
</dbReference>
<reference evidence="7" key="1">
    <citation type="journal article" date="2024" name="IScience">
        <title>Strigolactones Initiate the Formation of Haustorium-like Structures in Castilleja.</title>
        <authorList>
            <person name="Buerger M."/>
            <person name="Peterson D."/>
            <person name="Chory J."/>
        </authorList>
    </citation>
    <scope>NUCLEOTIDE SEQUENCE [LARGE SCALE GENOMIC DNA]</scope>
</reference>
<evidence type="ECO:0000256" key="3">
    <source>
        <dbReference type="SAM" id="Phobius"/>
    </source>
</evidence>
<name>A0ABD3BVW1_9LAMI</name>
<dbReference type="PANTHER" id="PTHR37390:SF1">
    <property type="entry name" value="FOLATE-BINDING PROTEIN 1"/>
    <property type="match status" value="1"/>
</dbReference>
<dbReference type="AlphaFoldDB" id="A0ABD3BVW1"/>
<dbReference type="Pfam" id="PF03024">
    <property type="entry name" value="Folate_rec"/>
    <property type="match status" value="1"/>
</dbReference>
<proteinExistence type="predicted"/>
<dbReference type="Proteomes" id="UP001632038">
    <property type="component" value="Unassembled WGS sequence"/>
</dbReference>
<evidence type="ECO:0000256" key="4">
    <source>
        <dbReference type="SAM" id="SignalP"/>
    </source>
</evidence>
<protein>
    <recommendedName>
        <fullName evidence="5">Folate receptor-like domain-containing protein</fullName>
    </recommendedName>
</protein>
<organism evidence="6 7">
    <name type="scientific">Castilleja foliolosa</name>
    <dbReference type="NCBI Taxonomy" id="1961234"/>
    <lineage>
        <taxon>Eukaryota</taxon>
        <taxon>Viridiplantae</taxon>
        <taxon>Streptophyta</taxon>
        <taxon>Embryophyta</taxon>
        <taxon>Tracheophyta</taxon>
        <taxon>Spermatophyta</taxon>
        <taxon>Magnoliopsida</taxon>
        <taxon>eudicotyledons</taxon>
        <taxon>Gunneridae</taxon>
        <taxon>Pentapetalae</taxon>
        <taxon>asterids</taxon>
        <taxon>lamiids</taxon>
        <taxon>Lamiales</taxon>
        <taxon>Orobanchaceae</taxon>
        <taxon>Pedicularideae</taxon>
        <taxon>Castillejinae</taxon>
        <taxon>Castilleja</taxon>
    </lineage>
</organism>
<evidence type="ECO:0000313" key="6">
    <source>
        <dbReference type="EMBL" id="KAL3620837.1"/>
    </source>
</evidence>
<evidence type="ECO:0000259" key="5">
    <source>
        <dbReference type="Pfam" id="PF03024"/>
    </source>
</evidence>
<keyword evidence="3" id="KW-0812">Transmembrane</keyword>
<evidence type="ECO:0000256" key="2">
    <source>
        <dbReference type="ARBA" id="ARBA00023157"/>
    </source>
</evidence>
<accession>A0ABD3BVW1</accession>